<gene>
    <name evidence="12" type="ORF">SAMN05216269_103136</name>
</gene>
<name>A0A1M7H3N4_9FLAO</name>
<dbReference type="GO" id="GO:0009035">
    <property type="term" value="F:type I site-specific deoxyribonuclease activity"/>
    <property type="evidence" value="ECO:0007669"/>
    <property type="project" value="UniProtKB-EC"/>
</dbReference>
<evidence type="ECO:0000259" key="11">
    <source>
        <dbReference type="PROSITE" id="PS51192"/>
    </source>
</evidence>
<feature type="domain" description="Helicase ATP-binding" evidence="11">
    <location>
        <begin position="333"/>
        <end position="495"/>
    </location>
</feature>
<sequence>MSIPSYIEDHISQIPALQLLIKMGYQYVSPDEAMELRGGRTSNVLLEPILKKQLEKINSIQYKDKEFSFSDSNINAAIIALRELPIQDGFIKANQAFYDLITLGKSLEQTILNDKKSFSFQYIDWKNIENNTFHVTEEYAVLRSERNDTYRPDIVLFINGIPMVVIECKSNVIKDPVNEAISQHLRNQQEDGIRGLYQYANIVMSLAVNEARYATTATQKVFWSVWKEVFRTKEEGLHYGDAIRQLKNSELPNTERTAIFKQRFSNVLHYFNQLEKEEVIVTEQDKLVFSLCQKSRILDLIFNYIVYDDGVKKITRYQQYFAIKETLKKISVADANGKRIGGVIWHTQGSGKSLTMVMLAQLIATQKTIKNPKIILVTDRIDLNTQITETFQKCHVDVEEAQTGKHLVELINSPTDAVITTLIHKFEAAINQVKDGFTSPNIFVLIDEGHRSQYGTFNVKMQKVFPNACFVAFTGTPLMKKEKSTANKFGGLIDVYSITDAVEDKAVVPLLYEGRHNLIEVNEKPLDTFFDKVSEPLTPYGKAALKRKYSSTNQLNKADQVIYARAWNISEHFEDNIQGTGFKGQLVAPNKTTAIKYREYLKEIGKVSCEVLISAPDTRENYEDAFEENEDVVLKFYKAMMSKYGKQSDYEKSVISAFKKQEQPEIIIVVDKLLTGFDAPNNQVLYITRALREHTLLQAIARVNRVAPGKEYGFIIDYFGNLENLDSALNTYSGLNDFEQEELSGTIININKEIEKLPQAHSELWDIFKTIKNKYDAEAYSELLSDDSIRHPFYEKLSAFIRLFKLAMASIEFNDIENEKTIDKYKKDSKFFLQLRVDVKRRYFDDLDYAAYEPQVQKLIDKHITTEGEVLKITELVNIFDREKREAEVEKVVGKAAKADHIATRTVKAINVKMNEDPIFYKSLSALIREAINDYHQHRIDEALYLKKAKEYENQFLTGKQNNVPIAIQDKPNAIAFYNLINAVLENSFSNTPEPKEVQANTALEVEDCIKNIVYENGTLIIDWQTNTEIEKELKNNLDDLLFEKQQQYDTQFSFDKIDELIEEVIKIAKLKYV</sequence>
<dbReference type="RefSeq" id="WP_073206200.1">
    <property type="nucleotide sequence ID" value="NZ_FRCL01000003.1"/>
</dbReference>
<comment type="function">
    <text evidence="10">Subunit R is required for both nuclease and ATPase activities, but not for modification.</text>
</comment>
<accession>A0A1M7H3N4</accession>
<proteinExistence type="inferred from homology"/>
<keyword evidence="5 10" id="KW-0680">Restriction system</keyword>
<keyword evidence="13" id="KW-1185">Reference proteome</keyword>
<keyword evidence="4 10" id="KW-0547">Nucleotide-binding</keyword>
<dbReference type="PROSITE" id="PS51192">
    <property type="entry name" value="HELICASE_ATP_BIND_1"/>
    <property type="match status" value="1"/>
</dbReference>
<comment type="subunit">
    <text evidence="10">The type I restriction/modification system is composed of three polypeptides R, M and S.</text>
</comment>
<evidence type="ECO:0000256" key="2">
    <source>
        <dbReference type="ARBA" id="ARBA00008598"/>
    </source>
</evidence>
<evidence type="ECO:0000313" key="12">
    <source>
        <dbReference type="EMBL" id="SHM22597.1"/>
    </source>
</evidence>
<evidence type="ECO:0000256" key="7">
    <source>
        <dbReference type="ARBA" id="ARBA00022801"/>
    </source>
</evidence>
<dbReference type="EMBL" id="FRCL01000003">
    <property type="protein sequence ID" value="SHM22597.1"/>
    <property type="molecule type" value="Genomic_DNA"/>
</dbReference>
<keyword evidence="9 10" id="KW-0238">DNA-binding</keyword>
<evidence type="ECO:0000256" key="8">
    <source>
        <dbReference type="ARBA" id="ARBA00022840"/>
    </source>
</evidence>
<dbReference type="CDD" id="cd18800">
    <property type="entry name" value="SF2_C_EcoR124I-like"/>
    <property type="match status" value="1"/>
</dbReference>
<dbReference type="SMART" id="SM00487">
    <property type="entry name" value="DEXDc"/>
    <property type="match status" value="1"/>
</dbReference>
<dbReference type="PANTHER" id="PTHR30195:SF15">
    <property type="entry name" value="TYPE I RESTRICTION ENZYME HINDI ENDONUCLEASE SUBUNIT"/>
    <property type="match status" value="1"/>
</dbReference>
<dbReference type="GO" id="GO:0005524">
    <property type="term" value="F:ATP binding"/>
    <property type="evidence" value="ECO:0007669"/>
    <property type="project" value="UniProtKB-KW"/>
</dbReference>
<dbReference type="Pfam" id="PF04313">
    <property type="entry name" value="HSDR_N"/>
    <property type="match status" value="1"/>
</dbReference>
<dbReference type="GO" id="GO:0003677">
    <property type="term" value="F:DNA binding"/>
    <property type="evidence" value="ECO:0007669"/>
    <property type="project" value="UniProtKB-KW"/>
</dbReference>
<evidence type="ECO:0000256" key="4">
    <source>
        <dbReference type="ARBA" id="ARBA00022741"/>
    </source>
</evidence>
<evidence type="ECO:0000256" key="3">
    <source>
        <dbReference type="ARBA" id="ARBA00022722"/>
    </source>
</evidence>
<dbReference type="OrthoDB" id="9758243at2"/>
<reference evidence="13" key="1">
    <citation type="submission" date="2016-11" db="EMBL/GenBank/DDBJ databases">
        <authorList>
            <person name="Varghese N."/>
            <person name="Submissions S."/>
        </authorList>
    </citation>
    <scope>NUCLEOTIDE SEQUENCE [LARGE SCALE GENOMIC DNA]</scope>
    <source>
        <strain evidence="13">CGMCC 1.2749</strain>
    </source>
</reference>
<evidence type="ECO:0000256" key="1">
    <source>
        <dbReference type="ARBA" id="ARBA00000851"/>
    </source>
</evidence>
<dbReference type="NCBIfam" id="TIGR00348">
    <property type="entry name" value="hsdR"/>
    <property type="match status" value="1"/>
</dbReference>
<dbReference type="InterPro" id="IPR004473">
    <property type="entry name" value="Restrct_endonuc_typeI_HsdR"/>
</dbReference>
<dbReference type="AlphaFoldDB" id="A0A1M7H3N4"/>
<evidence type="ECO:0000256" key="9">
    <source>
        <dbReference type="ARBA" id="ARBA00023125"/>
    </source>
</evidence>
<organism evidence="12 13">
    <name type="scientific">Flavobacterium xinjiangense</name>
    <dbReference type="NCBI Taxonomy" id="178356"/>
    <lineage>
        <taxon>Bacteria</taxon>
        <taxon>Pseudomonadati</taxon>
        <taxon>Bacteroidota</taxon>
        <taxon>Flavobacteriia</taxon>
        <taxon>Flavobacteriales</taxon>
        <taxon>Flavobacteriaceae</taxon>
        <taxon>Flavobacterium</taxon>
    </lineage>
</organism>
<evidence type="ECO:0000256" key="6">
    <source>
        <dbReference type="ARBA" id="ARBA00022759"/>
    </source>
</evidence>
<protein>
    <recommendedName>
        <fullName evidence="10">Type I restriction enzyme endonuclease subunit</fullName>
        <shortName evidence="10">R protein</shortName>
        <ecNumber evidence="10">3.1.21.3</ecNumber>
    </recommendedName>
</protein>
<dbReference type="InterPro" id="IPR051268">
    <property type="entry name" value="Type-I_R_enzyme_R_subunit"/>
</dbReference>
<keyword evidence="6" id="KW-0255">Endonuclease</keyword>
<dbReference type="InterPro" id="IPR007409">
    <property type="entry name" value="Restrct_endonuc_type1_HsdR_N"/>
</dbReference>
<keyword evidence="8 10" id="KW-0067">ATP-binding</keyword>
<dbReference type="Proteomes" id="UP000184092">
    <property type="component" value="Unassembled WGS sequence"/>
</dbReference>
<dbReference type="EC" id="3.1.21.3" evidence="10"/>
<comment type="similarity">
    <text evidence="2 10">Belongs to the HsdR family.</text>
</comment>
<dbReference type="Gene3D" id="3.40.50.300">
    <property type="entry name" value="P-loop containing nucleotide triphosphate hydrolases"/>
    <property type="match status" value="2"/>
</dbReference>
<keyword evidence="7 10" id="KW-0378">Hydrolase</keyword>
<dbReference type="STRING" id="178356.SAMN05216269_103136"/>
<dbReference type="InterPro" id="IPR014001">
    <property type="entry name" value="Helicase_ATP-bd"/>
</dbReference>
<evidence type="ECO:0000313" key="13">
    <source>
        <dbReference type="Proteomes" id="UP000184092"/>
    </source>
</evidence>
<dbReference type="Pfam" id="PF22679">
    <property type="entry name" value="T1R_D3-like"/>
    <property type="match status" value="1"/>
</dbReference>
<comment type="catalytic activity">
    <reaction evidence="1 10">
        <text>Endonucleolytic cleavage of DNA to give random double-stranded fragments with terminal 5'-phosphates, ATP is simultaneously hydrolyzed.</text>
        <dbReference type="EC" id="3.1.21.3"/>
    </reaction>
</comment>
<dbReference type="InterPro" id="IPR055180">
    <property type="entry name" value="HsdR_RecA-like_helicase_dom_2"/>
</dbReference>
<dbReference type="Pfam" id="PF18766">
    <property type="entry name" value="SWI2_SNF2"/>
    <property type="match status" value="1"/>
</dbReference>
<dbReference type="GO" id="GO:0009307">
    <property type="term" value="P:DNA restriction-modification system"/>
    <property type="evidence" value="ECO:0007669"/>
    <property type="project" value="UniProtKB-KW"/>
</dbReference>
<dbReference type="Gene3D" id="3.90.1570.50">
    <property type="match status" value="1"/>
</dbReference>
<dbReference type="CDD" id="cd18030">
    <property type="entry name" value="DEXHc_RE_I_HsdR"/>
    <property type="match status" value="1"/>
</dbReference>
<dbReference type="CDD" id="cd22332">
    <property type="entry name" value="HsdR_N"/>
    <property type="match status" value="1"/>
</dbReference>
<dbReference type="InterPro" id="IPR040980">
    <property type="entry name" value="SWI2_SNF2"/>
</dbReference>
<dbReference type="SUPFAM" id="SSF52540">
    <property type="entry name" value="P-loop containing nucleoside triphosphate hydrolases"/>
    <property type="match status" value="2"/>
</dbReference>
<evidence type="ECO:0000256" key="5">
    <source>
        <dbReference type="ARBA" id="ARBA00022747"/>
    </source>
</evidence>
<dbReference type="InterPro" id="IPR027417">
    <property type="entry name" value="P-loop_NTPase"/>
</dbReference>
<evidence type="ECO:0000256" key="10">
    <source>
        <dbReference type="RuleBase" id="RU364115"/>
    </source>
</evidence>
<dbReference type="PANTHER" id="PTHR30195">
    <property type="entry name" value="TYPE I SITE-SPECIFIC DEOXYRIBONUCLEASE PROTEIN SUBUNIT M AND R"/>
    <property type="match status" value="1"/>
</dbReference>
<keyword evidence="3" id="KW-0540">Nuclease</keyword>